<dbReference type="KEGG" id="luo:HHL09_01345"/>
<keyword evidence="2" id="KW-1185">Reference proteome</keyword>
<proteinExistence type="predicted"/>
<dbReference type="RefSeq" id="WP_169452707.1">
    <property type="nucleotide sequence ID" value="NZ_CP051774.1"/>
</dbReference>
<dbReference type="Proteomes" id="UP000501812">
    <property type="component" value="Chromosome"/>
</dbReference>
<organism evidence="1 2">
    <name type="scientific">Luteolibacter luteus</name>
    <dbReference type="NCBI Taxonomy" id="2728835"/>
    <lineage>
        <taxon>Bacteria</taxon>
        <taxon>Pseudomonadati</taxon>
        <taxon>Verrucomicrobiota</taxon>
        <taxon>Verrucomicrobiia</taxon>
        <taxon>Verrucomicrobiales</taxon>
        <taxon>Verrucomicrobiaceae</taxon>
        <taxon>Luteolibacter</taxon>
    </lineage>
</organism>
<name>A0A858RBU3_9BACT</name>
<protein>
    <submittedName>
        <fullName evidence="1">Uncharacterized protein</fullName>
    </submittedName>
</protein>
<evidence type="ECO:0000313" key="1">
    <source>
        <dbReference type="EMBL" id="QJE94486.1"/>
    </source>
</evidence>
<accession>A0A858RBU3</accession>
<dbReference type="EMBL" id="CP051774">
    <property type="protein sequence ID" value="QJE94486.1"/>
    <property type="molecule type" value="Genomic_DNA"/>
</dbReference>
<evidence type="ECO:0000313" key="2">
    <source>
        <dbReference type="Proteomes" id="UP000501812"/>
    </source>
</evidence>
<reference evidence="1 2" key="1">
    <citation type="submission" date="2020-04" db="EMBL/GenBank/DDBJ databases">
        <title>Luteolibacter sp. G-1-1-1 isolated from soil.</title>
        <authorList>
            <person name="Dahal R.H."/>
        </authorList>
    </citation>
    <scope>NUCLEOTIDE SEQUENCE [LARGE SCALE GENOMIC DNA]</scope>
    <source>
        <strain evidence="1 2">G-1-1-1</strain>
    </source>
</reference>
<dbReference type="AlphaFoldDB" id="A0A858RBU3"/>
<gene>
    <name evidence="1" type="ORF">HHL09_01345</name>
</gene>
<sequence>MNRGQKALLVGFGILLSPFAKGEDAEAKAMDSIQLKENWSVSDLKALAKKLAAATPEADQFKVTSIRFYDLEDSIELVIKKERKGEAVGGWRVKVTMKEGKYVQSSREWFDI</sequence>